<keyword evidence="2" id="KW-1185">Reference proteome</keyword>
<organism evidence="1 2">
    <name type="scientific">Tanacetum coccineum</name>
    <dbReference type="NCBI Taxonomy" id="301880"/>
    <lineage>
        <taxon>Eukaryota</taxon>
        <taxon>Viridiplantae</taxon>
        <taxon>Streptophyta</taxon>
        <taxon>Embryophyta</taxon>
        <taxon>Tracheophyta</taxon>
        <taxon>Spermatophyta</taxon>
        <taxon>Magnoliopsida</taxon>
        <taxon>eudicotyledons</taxon>
        <taxon>Gunneridae</taxon>
        <taxon>Pentapetalae</taxon>
        <taxon>asterids</taxon>
        <taxon>campanulids</taxon>
        <taxon>Asterales</taxon>
        <taxon>Asteraceae</taxon>
        <taxon>Asteroideae</taxon>
        <taxon>Anthemideae</taxon>
        <taxon>Anthemidinae</taxon>
        <taxon>Tanacetum</taxon>
    </lineage>
</organism>
<reference evidence="1" key="2">
    <citation type="submission" date="2022-01" db="EMBL/GenBank/DDBJ databases">
        <authorList>
            <person name="Yamashiro T."/>
            <person name="Shiraishi A."/>
            <person name="Satake H."/>
            <person name="Nakayama K."/>
        </authorList>
    </citation>
    <scope>NUCLEOTIDE SEQUENCE</scope>
</reference>
<reference evidence="1" key="1">
    <citation type="journal article" date="2022" name="Int. J. Mol. Sci.">
        <title>Draft Genome of Tanacetum Coccineum: Genomic Comparison of Closely Related Tanacetum-Family Plants.</title>
        <authorList>
            <person name="Yamashiro T."/>
            <person name="Shiraishi A."/>
            <person name="Nakayama K."/>
            <person name="Satake H."/>
        </authorList>
    </citation>
    <scope>NUCLEOTIDE SEQUENCE</scope>
</reference>
<comment type="caution">
    <text evidence="1">The sequence shown here is derived from an EMBL/GenBank/DDBJ whole genome shotgun (WGS) entry which is preliminary data.</text>
</comment>
<proteinExistence type="predicted"/>
<evidence type="ECO:0000313" key="1">
    <source>
        <dbReference type="EMBL" id="GJS84298.1"/>
    </source>
</evidence>
<name>A0ABQ4Z2A4_9ASTR</name>
<evidence type="ECO:0000313" key="2">
    <source>
        <dbReference type="Proteomes" id="UP001151760"/>
    </source>
</evidence>
<gene>
    <name evidence="1" type="ORF">Tco_0750839</name>
</gene>
<accession>A0ABQ4Z2A4</accession>
<sequence>MPRSGEGLVFRSGGLLFSIASYESSCYFLRVQMKRNEENHRLKASPPSPQEPVSPPNFVSFILPSFPEILPNDFNGFQSLIVSTGSSLLVYASDLTIHEECWCCGSEEGNYPIILCPGCSMRGSLGKSPQLVANKHRILLFFSKQKSVLTLLRQHARKHAVSILLSVISHWILHIISPA</sequence>
<dbReference type="Proteomes" id="UP001151760">
    <property type="component" value="Unassembled WGS sequence"/>
</dbReference>
<protein>
    <submittedName>
        <fullName evidence="1">Uncharacterized protein</fullName>
    </submittedName>
</protein>
<dbReference type="EMBL" id="BQNB010010963">
    <property type="protein sequence ID" value="GJS84298.1"/>
    <property type="molecule type" value="Genomic_DNA"/>
</dbReference>